<name>A0A9Q8W9D9_9PEZI</name>
<evidence type="ECO:0000313" key="1">
    <source>
        <dbReference type="EMBL" id="UQC74886.1"/>
    </source>
</evidence>
<reference evidence="1" key="1">
    <citation type="journal article" date="2021" name="Mol. Plant Microbe Interact.">
        <title>Complete Genome Sequence of the Plant-Pathogenic Fungus Colletotrichum lupini.</title>
        <authorList>
            <person name="Baroncelli R."/>
            <person name="Pensec F."/>
            <person name="Da Lio D."/>
            <person name="Boufleur T."/>
            <person name="Vicente I."/>
            <person name="Sarrocco S."/>
            <person name="Picot A."/>
            <person name="Baraldi E."/>
            <person name="Sukno S."/>
            <person name="Thon M."/>
            <person name="Le Floch G."/>
        </authorList>
    </citation>
    <scope>NUCLEOTIDE SEQUENCE</scope>
    <source>
        <strain evidence="1">IMI 504893</strain>
    </source>
</reference>
<gene>
    <name evidence="1" type="ORF">CLUP02_01538</name>
</gene>
<dbReference type="Proteomes" id="UP000830671">
    <property type="component" value="Chromosome 1"/>
</dbReference>
<dbReference type="KEGG" id="clup:CLUP02_01538"/>
<sequence>MGAAVSRMRGDDKKGISGQRQVFYLAFEREHECPDGLNSSDQNWRRLWVFHHRMQSRQPPILKCTYSPILFVFALLVPEIGRWCGYWRQVSDTFSA</sequence>
<dbReference type="EMBL" id="CP019471">
    <property type="protein sequence ID" value="UQC74886.1"/>
    <property type="molecule type" value="Genomic_DNA"/>
</dbReference>
<proteinExistence type="predicted"/>
<keyword evidence="2" id="KW-1185">Reference proteome</keyword>
<dbReference type="RefSeq" id="XP_049136535.1">
    <property type="nucleotide sequence ID" value="XM_049280578.1"/>
</dbReference>
<dbReference type="AlphaFoldDB" id="A0A9Q8W9D9"/>
<accession>A0A9Q8W9D9</accession>
<protein>
    <submittedName>
        <fullName evidence="1">Uncharacterized protein</fullName>
    </submittedName>
</protein>
<evidence type="ECO:0000313" key="2">
    <source>
        <dbReference type="Proteomes" id="UP000830671"/>
    </source>
</evidence>
<dbReference type="GeneID" id="73335588"/>
<organism evidence="1 2">
    <name type="scientific">Colletotrichum lupini</name>
    <dbReference type="NCBI Taxonomy" id="145971"/>
    <lineage>
        <taxon>Eukaryota</taxon>
        <taxon>Fungi</taxon>
        <taxon>Dikarya</taxon>
        <taxon>Ascomycota</taxon>
        <taxon>Pezizomycotina</taxon>
        <taxon>Sordariomycetes</taxon>
        <taxon>Hypocreomycetidae</taxon>
        <taxon>Glomerellales</taxon>
        <taxon>Glomerellaceae</taxon>
        <taxon>Colletotrichum</taxon>
        <taxon>Colletotrichum acutatum species complex</taxon>
    </lineage>
</organism>